<gene>
    <name evidence="1" type="ORF">GLOINDRAFT_19916</name>
</gene>
<protein>
    <recommendedName>
        <fullName evidence="2">Serine-threonine/tyrosine-protein kinase catalytic domain-containing protein</fullName>
    </recommendedName>
</protein>
<reference evidence="1" key="1">
    <citation type="submission" date="2013-07" db="EMBL/GenBank/DDBJ databases">
        <title>The genome of an arbuscular mycorrhizal fungus provides insights into the evolution of the oldest plant symbiosis.</title>
        <authorList>
            <consortium name="DOE Joint Genome Institute"/>
            <person name="Tisserant E."/>
            <person name="Malbreil M."/>
            <person name="Kuo A."/>
            <person name="Kohler A."/>
            <person name="Symeonidi A."/>
            <person name="Balestrini R."/>
            <person name="Charron P."/>
            <person name="Duensing N."/>
            <person name="Frei-dit-Frey N."/>
            <person name="Gianinazzi-Pearson V."/>
            <person name="Gilbert B."/>
            <person name="Handa Y."/>
            <person name="Hijri M."/>
            <person name="Kaul R."/>
            <person name="Kawaguchi M."/>
            <person name="Krajinski F."/>
            <person name="Lammers P."/>
            <person name="Lapierre D."/>
            <person name="Masclaux F.G."/>
            <person name="Murat C."/>
            <person name="Morin E."/>
            <person name="Ndikumana S."/>
            <person name="Pagni M."/>
            <person name="Petitpierre D."/>
            <person name="Requena N."/>
            <person name="Rosikiewicz P."/>
            <person name="Riley R."/>
            <person name="Saito K."/>
            <person name="San Clemente H."/>
            <person name="Shapiro H."/>
            <person name="van Tuinen D."/>
            <person name="Becard G."/>
            <person name="Bonfante P."/>
            <person name="Paszkowski U."/>
            <person name="Shachar-Hill Y."/>
            <person name="Young J.P."/>
            <person name="Sanders I.R."/>
            <person name="Henrissat B."/>
            <person name="Rensing S.A."/>
            <person name="Grigoriev I.V."/>
            <person name="Corradi N."/>
            <person name="Roux C."/>
            <person name="Martin F."/>
        </authorList>
    </citation>
    <scope>NUCLEOTIDE SEQUENCE</scope>
    <source>
        <strain evidence="1">DAOM 197198</strain>
    </source>
</reference>
<accession>U9UKQ4</accession>
<evidence type="ECO:0008006" key="2">
    <source>
        <dbReference type="Google" id="ProtNLM"/>
    </source>
</evidence>
<evidence type="ECO:0000313" key="1">
    <source>
        <dbReference type="EMBL" id="ESA19143.1"/>
    </source>
</evidence>
<name>U9UKQ4_RHIID</name>
<dbReference type="HOGENOM" id="CLU_000288_7_31_1"/>
<proteinExistence type="predicted"/>
<organism evidence="1">
    <name type="scientific">Rhizophagus irregularis (strain DAOM 181602 / DAOM 197198 / MUCL 43194)</name>
    <name type="common">Arbuscular mycorrhizal fungus</name>
    <name type="synonym">Glomus intraradices</name>
    <dbReference type="NCBI Taxonomy" id="747089"/>
    <lineage>
        <taxon>Eukaryota</taxon>
        <taxon>Fungi</taxon>
        <taxon>Fungi incertae sedis</taxon>
        <taxon>Mucoromycota</taxon>
        <taxon>Glomeromycotina</taxon>
        <taxon>Glomeromycetes</taxon>
        <taxon>Glomerales</taxon>
        <taxon>Glomeraceae</taxon>
        <taxon>Rhizophagus</taxon>
    </lineage>
</organism>
<sequence length="161" mass="18949">MEQCWDADPLKRPDINTLCNKMNEIMSYYQNKPNELPQLKVKMDNVTNNNISSKLFTSKIHKFENLPEPKNATKEEQEAFYTSSKKYDFSSISDNSSIFSTISNQYTSINFKNRNEGSRLFKKLKMENVDVQNDYDEREIMQQQSNIDINGRNIIIYVYNS</sequence>
<dbReference type="AlphaFoldDB" id="U9UKQ4"/>
<dbReference type="EMBL" id="KI278537">
    <property type="protein sequence ID" value="ESA19143.1"/>
    <property type="molecule type" value="Genomic_DNA"/>
</dbReference>